<organism evidence="2 3">
    <name type="scientific">Nocardioides pini</name>
    <dbReference type="NCBI Taxonomy" id="2975053"/>
    <lineage>
        <taxon>Bacteria</taxon>
        <taxon>Bacillati</taxon>
        <taxon>Actinomycetota</taxon>
        <taxon>Actinomycetes</taxon>
        <taxon>Propionibacteriales</taxon>
        <taxon>Nocardioidaceae</taxon>
        <taxon>Nocardioides</taxon>
    </lineage>
</organism>
<dbReference type="EMBL" id="JAPPUX010000003">
    <property type="protein sequence ID" value="MCY4726692.1"/>
    <property type="molecule type" value="Genomic_DNA"/>
</dbReference>
<gene>
    <name evidence="2" type="ORF">NYO98_10420</name>
</gene>
<accession>A0ABT4CCK1</accession>
<feature type="region of interest" description="Disordered" evidence="1">
    <location>
        <begin position="373"/>
        <end position="405"/>
    </location>
</feature>
<proteinExistence type="predicted"/>
<evidence type="ECO:0008006" key="4">
    <source>
        <dbReference type="Google" id="ProtNLM"/>
    </source>
</evidence>
<evidence type="ECO:0000313" key="2">
    <source>
        <dbReference type="EMBL" id="MCY4726692.1"/>
    </source>
</evidence>
<dbReference type="InterPro" id="IPR036116">
    <property type="entry name" value="FN3_sf"/>
</dbReference>
<dbReference type="InterPro" id="IPR013783">
    <property type="entry name" value="Ig-like_fold"/>
</dbReference>
<evidence type="ECO:0000256" key="1">
    <source>
        <dbReference type="SAM" id="MobiDB-lite"/>
    </source>
</evidence>
<dbReference type="Gene3D" id="2.60.40.10">
    <property type="entry name" value="Immunoglobulins"/>
    <property type="match status" value="1"/>
</dbReference>
<protein>
    <recommendedName>
        <fullName evidence="4">Fibronectin type-III domain-containing protein</fullName>
    </recommendedName>
</protein>
<comment type="caution">
    <text evidence="2">The sequence shown here is derived from an EMBL/GenBank/DDBJ whole genome shotgun (WGS) entry which is preliminary data.</text>
</comment>
<sequence length="942" mass="99790">MAYTPLGAPLGVLPDSLTFTITDPFGSDLPTLRIEYTKHGRRFPLLETKPEVAVEWWDEPAGEWREPLNARFHVVKRSWNSKDDGAQARTYEAVHVGWLGRKARVWTGENMNSDGKRQFNAANAGTIVGTIFDDAQGRGWGPGLSRTFTATHDSAGQPWADEVTLAFEPSADLHSVIAAVVEQGMADVAWDGRALHLYNADTTLGRDLTTGDAPVWVRHNDGVTSAPEQGSIEDLVTFVRLVGDAGATWDVDNPGADTTYGRLEGYATQSGVTDEGTAALLIEQELAAGADERVQFTREFHTASATVVPWRNYRPGDWVWVDREDEDGVLVRERSRVVQISLTADAEGVSGHTTLGTRLDDLLARLARRTASVTGGATPGGAGGSPSPVSPTIPDGPDSRVPADAAGLTASSDAYTDVYGFAQARVVLDWADVTTDTEGVLLAVRGYEVWTRVGSGEWSQVTTTVASDVALSPLPTGQAREYRVRAVSDSYVAGGWSNVRAVTTAKDTTPPPAPSKPILTSRMGVVTATWNGSPAMPADFARVVIEVSSNMGLTWRAVGEVTERTGGSVPITGLPYDTAVMARARAYDRVGNVSTSETTLLSKVDRIVGGDLELNSVKANNLAAGAVDGMVVTGATVRTAETGQRVVLDTEGLRAFPASGSARTTISAATGRLTAVDAEVSGTVTAGTPTGYRVVVSEDTTYGGAVVGFYQAASKTGTITSWQGGGVRMAGMQRTIIGADADGTGTTAMWLDVTSSAGGYEANVRSRTGILLQTGNGHRVKVSGGLEATDLRVLVGGVQRQVLMPVFAKRYSTADQRTTSGGDYAIVTLNGAVDQQGIGWEAGYFFRIQHPGVYLCQGSVVWERNTRNRRAIRFVGPAGAFAEVGVPSTALDANGATHTITTTQRFNAGDWLYMDAFQNAAQDLSLLSGVANTWVAITKIGE</sequence>
<dbReference type="Proteomes" id="UP001074726">
    <property type="component" value="Unassembled WGS sequence"/>
</dbReference>
<dbReference type="RefSeq" id="WP_268111598.1">
    <property type="nucleotide sequence ID" value="NZ_JAPPUX010000003.1"/>
</dbReference>
<keyword evidence="3" id="KW-1185">Reference proteome</keyword>
<reference evidence="2" key="1">
    <citation type="submission" date="2022-08" db="EMBL/GenBank/DDBJ databases">
        <title>Genome sequencing of Nocardioides sp. STR2.</title>
        <authorList>
            <person name="So Y."/>
        </authorList>
    </citation>
    <scope>NUCLEOTIDE SEQUENCE</scope>
    <source>
        <strain evidence="2">STR2</strain>
    </source>
</reference>
<dbReference type="SUPFAM" id="SSF49265">
    <property type="entry name" value="Fibronectin type III"/>
    <property type="match status" value="1"/>
</dbReference>
<evidence type="ECO:0000313" key="3">
    <source>
        <dbReference type="Proteomes" id="UP001074726"/>
    </source>
</evidence>
<name>A0ABT4CCK1_9ACTN</name>